<protein>
    <submittedName>
        <fullName evidence="1">Uncharacterized protein</fullName>
    </submittedName>
</protein>
<gene>
    <name evidence="1" type="ORF">Edafosvirus1_104</name>
</gene>
<organism evidence="1">
    <name type="scientific">Edafosvirus sp</name>
    <dbReference type="NCBI Taxonomy" id="2487765"/>
    <lineage>
        <taxon>Viruses</taxon>
        <taxon>Varidnaviria</taxon>
        <taxon>Bamfordvirae</taxon>
        <taxon>Nucleocytoviricota</taxon>
        <taxon>Megaviricetes</taxon>
        <taxon>Imitervirales</taxon>
        <taxon>Mimiviridae</taxon>
        <taxon>Klosneuvirinae</taxon>
    </lineage>
</organism>
<dbReference type="EMBL" id="MK072066">
    <property type="protein sequence ID" value="AYV77773.1"/>
    <property type="molecule type" value="Genomic_DNA"/>
</dbReference>
<evidence type="ECO:0000313" key="1">
    <source>
        <dbReference type="EMBL" id="AYV77773.1"/>
    </source>
</evidence>
<accession>A0A3G4ZVX8</accession>
<name>A0A3G4ZVX8_9VIRU</name>
<sequence>MEYHLLGIYFSKLSPVHCVFVDVCKICRHPKKMSDPKSHNYDYAKFIGINSTLVLPDKAQPSGTTYKVSTETQTHLEVFGTEICTCGSKGITVVGESKIETSLSVTGNDAKIKFPIAIQCEECKFIIASIGYCHFMKSELLCSTSNWNRDHKCVDADLYWECPYCLKNLCCAFCHSKHVKYKHKKTDRSLIQLTTIGGNRCRLCKKESPCDKLVARKFKTAEELYLAITNPTGTEVFSYRSIVCENCSEFAKRALRGDFAYKPKIGFNYGDTYLIPPDVIVPEGTYLPFLIGGSVPFIALLDSHEMKLRQTHAEYNFPILCNVRSIELFEPLEFMSMFQSTMDVSWGIRFGTHFVCGICDPKCLFGEPLLVKIEEEIIRRNKLIRKQIEYCDLPPVLTNIIGDFVLSIDYFPNAIDTIASILRPIHNDIRKHYDGVMKALTMSVSP</sequence>
<proteinExistence type="predicted"/>
<reference evidence="1" key="1">
    <citation type="submission" date="2018-10" db="EMBL/GenBank/DDBJ databases">
        <title>Hidden diversity of soil giant viruses.</title>
        <authorList>
            <person name="Schulz F."/>
            <person name="Alteio L."/>
            <person name="Goudeau D."/>
            <person name="Ryan E.M."/>
            <person name="Malmstrom R.R."/>
            <person name="Blanchard J."/>
            <person name="Woyke T."/>
        </authorList>
    </citation>
    <scope>NUCLEOTIDE SEQUENCE</scope>
    <source>
        <strain evidence="1">EDV1</strain>
    </source>
</reference>